<protein>
    <submittedName>
        <fullName evidence="5">(raccoon dog) hypothetical protein</fullName>
    </submittedName>
</protein>
<evidence type="ECO:0000256" key="1">
    <source>
        <dbReference type="ARBA" id="ARBA00010537"/>
    </source>
</evidence>
<dbReference type="InterPro" id="IPR020783">
    <property type="entry name" value="Ribosomal_uL11_C"/>
</dbReference>
<feature type="domain" description="Large ribosomal subunit protein uL11 C-terminal" evidence="4">
    <location>
        <begin position="14"/>
        <end position="78"/>
    </location>
</feature>
<evidence type="ECO:0000256" key="2">
    <source>
        <dbReference type="ARBA" id="ARBA00022980"/>
    </source>
</evidence>
<reference evidence="5" key="1">
    <citation type="submission" date="2020-12" db="EMBL/GenBank/DDBJ databases">
        <authorList>
            <consortium name="Molecular Ecology Group"/>
        </authorList>
    </citation>
    <scope>NUCLEOTIDE SEQUENCE</scope>
    <source>
        <strain evidence="5">TBG_1078</strain>
    </source>
</reference>
<dbReference type="EMBL" id="CAJHUB010000768">
    <property type="protein sequence ID" value="CAD7688643.1"/>
    <property type="molecule type" value="Genomic_DNA"/>
</dbReference>
<dbReference type="InterPro" id="IPR036769">
    <property type="entry name" value="Ribosomal_uL11_C_sf"/>
</dbReference>
<organism evidence="5 6">
    <name type="scientific">Nyctereutes procyonoides</name>
    <name type="common">Raccoon dog</name>
    <name type="synonym">Canis procyonoides</name>
    <dbReference type="NCBI Taxonomy" id="34880"/>
    <lineage>
        <taxon>Eukaryota</taxon>
        <taxon>Metazoa</taxon>
        <taxon>Chordata</taxon>
        <taxon>Craniata</taxon>
        <taxon>Vertebrata</taxon>
        <taxon>Euteleostomi</taxon>
        <taxon>Mammalia</taxon>
        <taxon>Eutheria</taxon>
        <taxon>Laurasiatheria</taxon>
        <taxon>Carnivora</taxon>
        <taxon>Caniformia</taxon>
        <taxon>Canidae</taxon>
        <taxon>Nyctereutes</taxon>
    </lineage>
</organism>
<evidence type="ECO:0000313" key="5">
    <source>
        <dbReference type="EMBL" id="CAD7688643.1"/>
    </source>
</evidence>
<dbReference type="GO" id="GO:0070180">
    <property type="term" value="F:large ribosomal subunit rRNA binding"/>
    <property type="evidence" value="ECO:0007669"/>
    <property type="project" value="TreeGrafter"/>
</dbReference>
<dbReference type="Proteomes" id="UP000645828">
    <property type="component" value="Unassembled WGS sequence"/>
</dbReference>
<evidence type="ECO:0000256" key="3">
    <source>
        <dbReference type="ARBA" id="ARBA00023274"/>
    </source>
</evidence>
<gene>
    <name evidence="5" type="ORF">NYPRO_LOCUS21436</name>
</gene>
<evidence type="ECO:0000259" key="4">
    <source>
        <dbReference type="Pfam" id="PF00298"/>
    </source>
</evidence>
<proteinExistence type="inferred from homology"/>
<sequence length="104" mass="11561">MPPKFVPNKIKILVPCASALITRALKELPKDKKQKNIKYSGTTTFDETVNIAQQMKHQPLAREFSGTMKEILGTVQSVICSVDGHFPYDITDDINWGAVECPAN</sequence>
<evidence type="ECO:0000313" key="6">
    <source>
        <dbReference type="Proteomes" id="UP000645828"/>
    </source>
</evidence>
<dbReference type="Pfam" id="PF00298">
    <property type="entry name" value="Ribosomal_L11"/>
    <property type="match status" value="1"/>
</dbReference>
<dbReference type="SUPFAM" id="SSF46906">
    <property type="entry name" value="Ribosomal protein L11, C-terminal domain"/>
    <property type="match status" value="1"/>
</dbReference>
<dbReference type="InterPro" id="IPR000911">
    <property type="entry name" value="Ribosomal_uL11"/>
</dbReference>
<comment type="similarity">
    <text evidence="1">Belongs to the universal ribosomal protein uL11 family.</text>
</comment>
<dbReference type="Gene3D" id="1.10.10.250">
    <property type="entry name" value="Ribosomal protein L11, C-terminal domain"/>
    <property type="match status" value="1"/>
</dbReference>
<comment type="caution">
    <text evidence="5">The sequence shown here is derived from an EMBL/GenBank/DDBJ whole genome shotgun (WGS) entry which is preliminary data.</text>
</comment>
<dbReference type="AlphaFoldDB" id="A0A811ZJ17"/>
<keyword evidence="6" id="KW-1185">Reference proteome</keyword>
<keyword evidence="3" id="KW-0687">Ribonucleoprotein</keyword>
<keyword evidence="2" id="KW-0689">Ribosomal protein</keyword>
<dbReference type="GO" id="GO:0022625">
    <property type="term" value="C:cytosolic large ribosomal subunit"/>
    <property type="evidence" value="ECO:0007669"/>
    <property type="project" value="TreeGrafter"/>
</dbReference>
<accession>A0A811ZJ17</accession>
<dbReference type="GO" id="GO:0006412">
    <property type="term" value="P:translation"/>
    <property type="evidence" value="ECO:0007669"/>
    <property type="project" value="InterPro"/>
</dbReference>
<dbReference type="GO" id="GO:0003735">
    <property type="term" value="F:structural constituent of ribosome"/>
    <property type="evidence" value="ECO:0007669"/>
    <property type="project" value="InterPro"/>
</dbReference>
<name>A0A811ZJ17_NYCPR</name>
<dbReference type="PANTHER" id="PTHR11661">
    <property type="entry name" value="60S RIBOSOMAL PROTEIN L12"/>
    <property type="match status" value="1"/>
</dbReference>
<dbReference type="PANTHER" id="PTHR11661:SF2">
    <property type="entry name" value="LARGE RIBOSOMAL SUBUNIT PROTEIN UL11"/>
    <property type="match status" value="1"/>
</dbReference>